<organism evidence="2 3">
    <name type="scientific">Liparis tanakae</name>
    <name type="common">Tanaka's snailfish</name>
    <dbReference type="NCBI Taxonomy" id="230148"/>
    <lineage>
        <taxon>Eukaryota</taxon>
        <taxon>Metazoa</taxon>
        <taxon>Chordata</taxon>
        <taxon>Craniata</taxon>
        <taxon>Vertebrata</taxon>
        <taxon>Euteleostomi</taxon>
        <taxon>Actinopterygii</taxon>
        <taxon>Neopterygii</taxon>
        <taxon>Teleostei</taxon>
        <taxon>Neoteleostei</taxon>
        <taxon>Acanthomorphata</taxon>
        <taxon>Eupercaria</taxon>
        <taxon>Perciformes</taxon>
        <taxon>Cottioidei</taxon>
        <taxon>Cottales</taxon>
        <taxon>Liparidae</taxon>
        <taxon>Liparis</taxon>
    </lineage>
</organism>
<evidence type="ECO:0000313" key="2">
    <source>
        <dbReference type="EMBL" id="TNN78052.1"/>
    </source>
</evidence>
<sequence length="128" mass="14595">MERRILGKCWIKPFLSLQADWRHQIYVPARLLSRRSSRYLTPPHATSRHLTPPHATSRYLSPPHATSRHLTPPLANTRHLTLPLANTRHLTLPLANTRHLTLPHANNATSLFCLHSLPVPPCHQCPVQ</sequence>
<dbReference type="OrthoDB" id="10071919at2759"/>
<reference evidence="2 3" key="1">
    <citation type="submission" date="2019-03" db="EMBL/GenBank/DDBJ databases">
        <title>First draft genome of Liparis tanakae, snailfish: a comprehensive survey of snailfish specific genes.</title>
        <authorList>
            <person name="Kim W."/>
            <person name="Song I."/>
            <person name="Jeong J.-H."/>
            <person name="Kim D."/>
            <person name="Kim S."/>
            <person name="Ryu S."/>
            <person name="Song J.Y."/>
            <person name="Lee S.K."/>
        </authorList>
    </citation>
    <scope>NUCLEOTIDE SEQUENCE [LARGE SCALE GENOMIC DNA]</scope>
    <source>
        <tissue evidence="2">Muscle</tissue>
    </source>
</reference>
<keyword evidence="3" id="KW-1185">Reference proteome</keyword>
<dbReference type="EMBL" id="SRLO01000077">
    <property type="protein sequence ID" value="TNN78052.1"/>
    <property type="molecule type" value="Genomic_DNA"/>
</dbReference>
<dbReference type="AlphaFoldDB" id="A0A4Z2ILH6"/>
<accession>A0A4Z2ILH6</accession>
<gene>
    <name evidence="2" type="ORF">EYF80_011806</name>
</gene>
<protein>
    <submittedName>
        <fullName evidence="2">Uncharacterized protein</fullName>
    </submittedName>
</protein>
<name>A0A4Z2ILH6_9TELE</name>
<evidence type="ECO:0000256" key="1">
    <source>
        <dbReference type="SAM" id="MobiDB-lite"/>
    </source>
</evidence>
<evidence type="ECO:0000313" key="3">
    <source>
        <dbReference type="Proteomes" id="UP000314294"/>
    </source>
</evidence>
<proteinExistence type="predicted"/>
<dbReference type="Proteomes" id="UP000314294">
    <property type="component" value="Unassembled WGS sequence"/>
</dbReference>
<comment type="caution">
    <text evidence="2">The sequence shown here is derived from an EMBL/GenBank/DDBJ whole genome shotgun (WGS) entry which is preliminary data.</text>
</comment>
<feature type="region of interest" description="Disordered" evidence="1">
    <location>
        <begin position="42"/>
        <end position="72"/>
    </location>
</feature>